<evidence type="ECO:0000313" key="2">
    <source>
        <dbReference type="Proteomes" id="UP000054359"/>
    </source>
</evidence>
<keyword evidence="2" id="KW-1185">Reference proteome</keyword>
<dbReference type="Gene3D" id="3.40.50.2300">
    <property type="match status" value="1"/>
</dbReference>
<dbReference type="Proteomes" id="UP000054359">
    <property type="component" value="Unassembled WGS sequence"/>
</dbReference>
<accession>A0A087U945</accession>
<proteinExistence type="predicted"/>
<dbReference type="InterPro" id="IPR028082">
    <property type="entry name" value="Peripla_BP_I"/>
</dbReference>
<dbReference type="AlphaFoldDB" id="A0A087U945"/>
<reference evidence="1 2" key="1">
    <citation type="submission" date="2013-11" db="EMBL/GenBank/DDBJ databases">
        <title>Genome sequencing of Stegodyphus mimosarum.</title>
        <authorList>
            <person name="Bechsgaard J."/>
        </authorList>
    </citation>
    <scope>NUCLEOTIDE SEQUENCE [LARGE SCALE GENOMIC DNA]</scope>
</reference>
<gene>
    <name evidence="1" type="ORF">X975_11500</name>
</gene>
<organism evidence="1 2">
    <name type="scientific">Stegodyphus mimosarum</name>
    <name type="common">African social velvet spider</name>
    <dbReference type="NCBI Taxonomy" id="407821"/>
    <lineage>
        <taxon>Eukaryota</taxon>
        <taxon>Metazoa</taxon>
        <taxon>Ecdysozoa</taxon>
        <taxon>Arthropoda</taxon>
        <taxon>Chelicerata</taxon>
        <taxon>Arachnida</taxon>
        <taxon>Araneae</taxon>
        <taxon>Araneomorphae</taxon>
        <taxon>Entelegynae</taxon>
        <taxon>Eresoidea</taxon>
        <taxon>Eresidae</taxon>
        <taxon>Stegodyphus</taxon>
    </lineage>
</organism>
<dbReference type="SUPFAM" id="SSF53822">
    <property type="entry name" value="Periplasmic binding protein-like I"/>
    <property type="match status" value="1"/>
</dbReference>
<dbReference type="OrthoDB" id="6430992at2759"/>
<evidence type="ECO:0000313" key="1">
    <source>
        <dbReference type="EMBL" id="KFM73884.1"/>
    </source>
</evidence>
<dbReference type="EMBL" id="KK118801">
    <property type="protein sequence ID" value="KFM73884.1"/>
    <property type="molecule type" value="Genomic_DNA"/>
</dbReference>
<dbReference type="STRING" id="407821.A0A087U945"/>
<sequence length="100" mass="11611">MLLVANNTSDKSVAEALSELAIENDIEIVQTFYLPADYLTKHNTTLRDIILQTYMRTRVYVVVADTYALVDFVRFMHEKGLLDRGEYIVISLEEEEFYDP</sequence>
<protein>
    <submittedName>
        <fullName evidence="1">Guanylate cyclase 32E</fullName>
    </submittedName>
</protein>
<feature type="non-terminal residue" evidence="1">
    <location>
        <position position="100"/>
    </location>
</feature>
<name>A0A087U945_STEMI</name>